<evidence type="ECO:0000313" key="6">
    <source>
        <dbReference type="EMBL" id="MFC3267257.1"/>
    </source>
</evidence>
<dbReference type="InterPro" id="IPR000424">
    <property type="entry name" value="Primosome_PriB/ssb"/>
</dbReference>
<evidence type="ECO:0000256" key="1">
    <source>
        <dbReference type="ARBA" id="ARBA00023125"/>
    </source>
</evidence>
<dbReference type="GO" id="GO:0003677">
    <property type="term" value="F:DNA binding"/>
    <property type="evidence" value="ECO:0007669"/>
    <property type="project" value="UniProtKB-KW"/>
</dbReference>
<dbReference type="Pfam" id="PF00436">
    <property type="entry name" value="SSB"/>
    <property type="match status" value="1"/>
</dbReference>
<dbReference type="CDD" id="cd04496">
    <property type="entry name" value="SSB_OBF"/>
    <property type="match status" value="1"/>
</dbReference>
<dbReference type="NCBIfam" id="TIGR00621">
    <property type="entry name" value="ssb"/>
    <property type="match status" value="1"/>
</dbReference>
<proteinExistence type="predicted"/>
<feature type="region of interest" description="Disordered" evidence="5">
    <location>
        <begin position="102"/>
        <end position="123"/>
    </location>
</feature>
<sequence>MKNITIAGNIGRDAVTRTTGSGDKVTGWPVAVEERGPDGKRTLWFDVALWGKRGESLSQYLTKGSRVAVSGDLSTREHDGKTYLTVRADQVTLLGGGSDRAIAPGNDNAGGNYADQLSDDIPF</sequence>
<dbReference type="Proteomes" id="UP001595536">
    <property type="component" value="Unassembled WGS sequence"/>
</dbReference>
<name>A0ABV7LH45_9HYPH</name>
<dbReference type="PROSITE" id="PS50935">
    <property type="entry name" value="SSB"/>
    <property type="match status" value="1"/>
</dbReference>
<evidence type="ECO:0000256" key="2">
    <source>
        <dbReference type="ARBA" id="ARBA00023172"/>
    </source>
</evidence>
<gene>
    <name evidence="6" type="ORF">ACFOEX_12990</name>
</gene>
<organism evidence="6 7">
    <name type="scientific">Camelimonas abortus</name>
    <dbReference type="NCBI Taxonomy" id="1017184"/>
    <lineage>
        <taxon>Bacteria</taxon>
        <taxon>Pseudomonadati</taxon>
        <taxon>Pseudomonadota</taxon>
        <taxon>Alphaproteobacteria</taxon>
        <taxon>Hyphomicrobiales</taxon>
        <taxon>Chelatococcaceae</taxon>
        <taxon>Camelimonas</taxon>
    </lineage>
</organism>
<reference evidence="7" key="1">
    <citation type="journal article" date="2019" name="Int. J. Syst. Evol. Microbiol.">
        <title>The Global Catalogue of Microorganisms (GCM) 10K type strain sequencing project: providing services to taxonomists for standard genome sequencing and annotation.</title>
        <authorList>
            <consortium name="The Broad Institute Genomics Platform"/>
            <consortium name="The Broad Institute Genome Sequencing Center for Infectious Disease"/>
            <person name="Wu L."/>
            <person name="Ma J."/>
        </authorList>
    </citation>
    <scope>NUCLEOTIDE SEQUENCE [LARGE SCALE GENOMIC DNA]</scope>
    <source>
        <strain evidence="7">CCM 7941</strain>
    </source>
</reference>
<accession>A0ABV7LH45</accession>
<dbReference type="EMBL" id="JBHRUV010000098">
    <property type="protein sequence ID" value="MFC3267257.1"/>
    <property type="molecule type" value="Genomic_DNA"/>
</dbReference>
<dbReference type="InterPro" id="IPR012340">
    <property type="entry name" value="NA-bd_OB-fold"/>
</dbReference>
<dbReference type="InterPro" id="IPR011344">
    <property type="entry name" value="ssDNA-bd"/>
</dbReference>
<keyword evidence="1 3" id="KW-0238">DNA-binding</keyword>
<comment type="caution">
    <text evidence="6">The sequence shown here is derived from an EMBL/GenBank/DDBJ whole genome shotgun (WGS) entry which is preliminary data.</text>
</comment>
<dbReference type="PANTHER" id="PTHR10302">
    <property type="entry name" value="SINGLE-STRANDED DNA-BINDING PROTEIN"/>
    <property type="match status" value="1"/>
</dbReference>
<protein>
    <recommendedName>
        <fullName evidence="4">Single-stranded DNA-binding protein</fullName>
    </recommendedName>
</protein>
<dbReference type="RefSeq" id="WP_376829173.1">
    <property type="nucleotide sequence ID" value="NZ_JBHLWR010000005.1"/>
</dbReference>
<evidence type="ECO:0000256" key="4">
    <source>
        <dbReference type="RuleBase" id="RU000524"/>
    </source>
</evidence>
<evidence type="ECO:0000313" key="7">
    <source>
        <dbReference type="Proteomes" id="UP001595536"/>
    </source>
</evidence>
<evidence type="ECO:0000256" key="5">
    <source>
        <dbReference type="SAM" id="MobiDB-lite"/>
    </source>
</evidence>
<dbReference type="SUPFAM" id="SSF50249">
    <property type="entry name" value="Nucleic acid-binding proteins"/>
    <property type="match status" value="1"/>
</dbReference>
<keyword evidence="2" id="KW-0233">DNA recombination</keyword>
<evidence type="ECO:0000256" key="3">
    <source>
        <dbReference type="PROSITE-ProRule" id="PRU00252"/>
    </source>
</evidence>
<dbReference type="Gene3D" id="2.40.50.140">
    <property type="entry name" value="Nucleic acid-binding proteins"/>
    <property type="match status" value="1"/>
</dbReference>
<keyword evidence="7" id="KW-1185">Reference proteome</keyword>
<dbReference type="PANTHER" id="PTHR10302:SF0">
    <property type="entry name" value="SINGLE-STRANDED DNA-BINDING PROTEIN, MITOCHONDRIAL"/>
    <property type="match status" value="1"/>
</dbReference>